<evidence type="ECO:0000313" key="7">
    <source>
        <dbReference type="Proteomes" id="UP000007564"/>
    </source>
</evidence>
<protein>
    <submittedName>
        <fullName evidence="6">Putative 3-hydroxyisobutyrate dehydrogenase</fullName>
        <ecNumber evidence="6">1.1.1.31</ecNumber>
    </submittedName>
</protein>
<evidence type="ECO:0000259" key="3">
    <source>
        <dbReference type="Pfam" id="PF02627"/>
    </source>
</evidence>
<feature type="domain" description="Carboxymuconolactone decarboxylase-like" evidence="3">
    <location>
        <begin position="36"/>
        <end position="115"/>
    </location>
</feature>
<dbReference type="Pfam" id="PF03446">
    <property type="entry name" value="NAD_binding_2"/>
    <property type="match status" value="1"/>
</dbReference>
<dbReference type="InterPro" id="IPR006115">
    <property type="entry name" value="6PGDH_NADP-bd"/>
</dbReference>
<dbReference type="OrthoDB" id="9786703at2"/>
<dbReference type="PANTHER" id="PTHR22981:SF7">
    <property type="entry name" value="3-HYDROXYISOBUTYRATE DEHYDROGENASE, MITOCHONDRIAL"/>
    <property type="match status" value="1"/>
</dbReference>
<sequence length="428" mass="44954">MTNDIYDKGLAIRKEVVGVDSVERSLRDATEYTAPFQALATEYCWGRVWGRDELDRRTRSIANIAMMIALNRAPELRIHIKGALANGVPRKEIAEVILQSAVYCGIPAAGDAFRQMQSVFDEADAAAACAPASPAARKSIAVIGLGAMGYPMAAQLVRAGHDVRPYDANPAVLARFAEEFNTGVAPIASCVAGADFVVTVLPDSTVVTRVLDGDNGSGGVAARIKPGATLIDMTSGDPATTRALAARLGQAGVRMIDAPVSGGFVKARTGELAIMVGGDADTVAAAMDILQAMGTSIAHVGPIGAGHTVKALNNYISAIGWLAVIEAIHTGKRFGLDVATMNRIFNQSSGRNSSTANKVEQAVLSGTYHTGFSLALMAKDVGIAVGLARQMDVDAEVGTLAHRIIQTALEQSEEKDLDNSRLFDILYS</sequence>
<dbReference type="RefSeq" id="WP_015064574.1">
    <property type="nucleotide sequence ID" value="NC_019382.1"/>
</dbReference>
<dbReference type="SUPFAM" id="SSF51735">
    <property type="entry name" value="NAD(P)-binding Rossmann-fold domains"/>
    <property type="match status" value="1"/>
</dbReference>
<dbReference type="EC" id="1.1.1.31" evidence="6"/>
<proteinExistence type="predicted"/>
<dbReference type="InterPro" id="IPR013328">
    <property type="entry name" value="6PGD_dom2"/>
</dbReference>
<dbReference type="InterPro" id="IPR003779">
    <property type="entry name" value="CMD-like"/>
</dbReference>
<evidence type="ECO:0000256" key="2">
    <source>
        <dbReference type="ARBA" id="ARBA00023027"/>
    </source>
</evidence>
<keyword evidence="2" id="KW-0520">NAD</keyword>
<dbReference type="PANTHER" id="PTHR22981">
    <property type="entry name" value="3-HYDROXYISOBUTYRATE DEHYDROGENASE-RELATED"/>
    <property type="match status" value="1"/>
</dbReference>
<evidence type="ECO:0000259" key="5">
    <source>
        <dbReference type="Pfam" id="PF14833"/>
    </source>
</evidence>
<accession>A0A0C6P8Q8</accession>
<feature type="domain" description="3-hydroxyisobutyrate dehydrogenase-like NAD-binding" evidence="5">
    <location>
        <begin position="304"/>
        <end position="423"/>
    </location>
</feature>
<evidence type="ECO:0000256" key="1">
    <source>
        <dbReference type="ARBA" id="ARBA00023002"/>
    </source>
</evidence>
<gene>
    <name evidence="6" type="ORF">BN112_2786</name>
</gene>
<dbReference type="GO" id="GO:0051287">
    <property type="term" value="F:NAD binding"/>
    <property type="evidence" value="ECO:0007669"/>
    <property type="project" value="InterPro"/>
</dbReference>
<dbReference type="Proteomes" id="UP000007564">
    <property type="component" value="Chromosome"/>
</dbReference>
<dbReference type="InterPro" id="IPR008927">
    <property type="entry name" value="6-PGluconate_DH-like_C_sf"/>
</dbReference>
<dbReference type="Pfam" id="PF14833">
    <property type="entry name" value="NAD_binding_11"/>
    <property type="match status" value="1"/>
</dbReference>
<dbReference type="GO" id="GO:0051920">
    <property type="term" value="F:peroxiredoxin activity"/>
    <property type="evidence" value="ECO:0007669"/>
    <property type="project" value="InterPro"/>
</dbReference>
<evidence type="ECO:0000313" key="6">
    <source>
        <dbReference type="EMBL" id="CCJ54703.1"/>
    </source>
</evidence>
<reference evidence="6 7" key="1">
    <citation type="journal article" date="2012" name="BMC Genomics">
        <title>Comparative genomics of the classical Bordetella subspecies: the evolution and exchange of virulence-associated diversity amongst closely related pathogens.</title>
        <authorList>
            <person name="Park J."/>
            <person name="Zhang Y."/>
            <person name="Buboltz A.M."/>
            <person name="Zhang X."/>
            <person name="Schuster S.C."/>
            <person name="Ahuja U."/>
            <person name="Liu M."/>
            <person name="Miller J.F."/>
            <person name="Sebaihia M."/>
            <person name="Bentley S.D."/>
            <person name="Parkhill J."/>
            <person name="Harvill E.T."/>
        </authorList>
    </citation>
    <scope>NUCLEOTIDE SEQUENCE [LARGE SCALE GENOMIC DNA]</scope>
    <source>
        <strain evidence="6 7">253</strain>
    </source>
</reference>
<dbReference type="SUPFAM" id="SSF69118">
    <property type="entry name" value="AhpD-like"/>
    <property type="match status" value="1"/>
</dbReference>
<dbReference type="HOGENOM" id="CLU_640429_0_0_4"/>
<dbReference type="InterPro" id="IPR029154">
    <property type="entry name" value="HIBADH-like_NADP-bd"/>
</dbReference>
<dbReference type="Gene3D" id="3.40.50.720">
    <property type="entry name" value="NAD(P)-binding Rossmann-like Domain"/>
    <property type="match status" value="1"/>
</dbReference>
<dbReference type="InterPro" id="IPR036291">
    <property type="entry name" value="NAD(P)-bd_dom_sf"/>
</dbReference>
<name>A0A0C6P8Q8_BORBO</name>
<organism evidence="6 7">
    <name type="scientific">Bordetella bronchiseptica 253</name>
    <dbReference type="NCBI Taxonomy" id="568707"/>
    <lineage>
        <taxon>Bacteria</taxon>
        <taxon>Pseudomonadati</taxon>
        <taxon>Pseudomonadota</taxon>
        <taxon>Betaproteobacteria</taxon>
        <taxon>Burkholderiales</taxon>
        <taxon>Alcaligenaceae</taxon>
        <taxon>Bordetella</taxon>
    </lineage>
</organism>
<feature type="domain" description="6-phosphogluconate dehydrogenase NADP-binding" evidence="4">
    <location>
        <begin position="139"/>
        <end position="301"/>
    </location>
</feature>
<dbReference type="GO" id="GO:0050661">
    <property type="term" value="F:NADP binding"/>
    <property type="evidence" value="ECO:0007669"/>
    <property type="project" value="InterPro"/>
</dbReference>
<dbReference type="EMBL" id="HE965806">
    <property type="protein sequence ID" value="CCJ54703.1"/>
    <property type="molecule type" value="Genomic_DNA"/>
</dbReference>
<dbReference type="Pfam" id="PF02627">
    <property type="entry name" value="CMD"/>
    <property type="match status" value="1"/>
</dbReference>
<dbReference type="GO" id="GO:0008442">
    <property type="term" value="F:3-hydroxyisobutyrate dehydrogenase activity"/>
    <property type="evidence" value="ECO:0007669"/>
    <property type="project" value="UniProtKB-EC"/>
</dbReference>
<evidence type="ECO:0000259" key="4">
    <source>
        <dbReference type="Pfam" id="PF03446"/>
    </source>
</evidence>
<dbReference type="SUPFAM" id="SSF48179">
    <property type="entry name" value="6-phosphogluconate dehydrogenase C-terminal domain-like"/>
    <property type="match status" value="1"/>
</dbReference>
<dbReference type="KEGG" id="bbh:BN112_2786"/>
<dbReference type="Gene3D" id="1.10.1040.10">
    <property type="entry name" value="N-(1-d-carboxylethyl)-l-norvaline Dehydrogenase, domain 2"/>
    <property type="match status" value="1"/>
</dbReference>
<dbReference type="Gene3D" id="1.20.1290.10">
    <property type="entry name" value="AhpD-like"/>
    <property type="match status" value="1"/>
</dbReference>
<dbReference type="AlphaFoldDB" id="A0A0C6P8Q8"/>
<dbReference type="InterPro" id="IPR029032">
    <property type="entry name" value="AhpD-like"/>
</dbReference>
<keyword evidence="1 6" id="KW-0560">Oxidoreductase</keyword>